<feature type="transmembrane region" description="Helical" evidence="1">
    <location>
        <begin position="7"/>
        <end position="25"/>
    </location>
</feature>
<sequence length="169" mass="19140">MIKNNVFSLIYQGILSLLFFLLIWFTKDNEIFLRFLFGTFAGKILIGLLVLALYQVLGRLLWTRGLVDIFTSSLALVLLGGACLVLAYSGLEGQNFAMEPAQSLRNLPYTLVTMPYLTILKMCRIPMDLVTAIVGIFFGPVLFSISQGLYWIHRKRRKKSNPRTQEAQA</sequence>
<protein>
    <submittedName>
        <fullName evidence="2">Uncharacterized protein</fullName>
    </submittedName>
</protein>
<feature type="transmembrane region" description="Helical" evidence="1">
    <location>
        <begin position="66"/>
        <end position="88"/>
    </location>
</feature>
<evidence type="ECO:0000313" key="3">
    <source>
        <dbReference type="Proteomes" id="UP000377798"/>
    </source>
</evidence>
<keyword evidence="1" id="KW-0472">Membrane</keyword>
<name>A0A8H2QSC3_9FIRM</name>
<evidence type="ECO:0000313" key="2">
    <source>
        <dbReference type="EMBL" id="VFB16736.1"/>
    </source>
</evidence>
<dbReference type="EMBL" id="CAACYI010000001">
    <property type="protein sequence ID" value="VFB16736.1"/>
    <property type="molecule type" value="Genomic_DNA"/>
</dbReference>
<comment type="caution">
    <text evidence="2">The sequence shown here is derived from an EMBL/GenBank/DDBJ whole genome shotgun (WGS) entry which is preliminary data.</text>
</comment>
<dbReference type="RefSeq" id="WP_034440551.1">
    <property type="nucleotide sequence ID" value="NZ_CAACYI010000001.1"/>
</dbReference>
<accession>A0A8H2QSC3</accession>
<dbReference type="Proteomes" id="UP000377798">
    <property type="component" value="Unassembled WGS sequence"/>
</dbReference>
<feature type="transmembrane region" description="Helical" evidence="1">
    <location>
        <begin position="31"/>
        <end position="54"/>
    </location>
</feature>
<proteinExistence type="predicted"/>
<dbReference type="AlphaFoldDB" id="A0A8H2QSC3"/>
<keyword evidence="1" id="KW-1133">Transmembrane helix</keyword>
<gene>
    <name evidence="2" type="ORF">NCTC13150_01291</name>
</gene>
<keyword evidence="3" id="KW-1185">Reference proteome</keyword>
<organism evidence="2 3">
    <name type="scientific">Urinicoccus massiliensis</name>
    <dbReference type="NCBI Taxonomy" id="1723382"/>
    <lineage>
        <taxon>Bacteria</taxon>
        <taxon>Bacillati</taxon>
        <taxon>Bacillota</taxon>
        <taxon>Tissierellia</taxon>
        <taxon>Tissierellales</taxon>
        <taxon>Peptoniphilaceae</taxon>
        <taxon>Urinicoccus</taxon>
    </lineage>
</organism>
<keyword evidence="1" id="KW-0812">Transmembrane</keyword>
<reference evidence="2 3" key="1">
    <citation type="submission" date="2019-02" db="EMBL/GenBank/DDBJ databases">
        <authorList>
            <consortium name="Pathogen Informatics"/>
        </authorList>
    </citation>
    <scope>NUCLEOTIDE SEQUENCE [LARGE SCALE GENOMIC DNA]</scope>
    <source>
        <strain evidence="2 3">3012STDY7089603</strain>
    </source>
</reference>
<evidence type="ECO:0000256" key="1">
    <source>
        <dbReference type="SAM" id="Phobius"/>
    </source>
</evidence>
<feature type="transmembrane region" description="Helical" evidence="1">
    <location>
        <begin position="129"/>
        <end position="152"/>
    </location>
</feature>